<dbReference type="Proteomes" id="UP001595453">
    <property type="component" value="Unassembled WGS sequence"/>
</dbReference>
<dbReference type="EMBL" id="JBHRSD010000040">
    <property type="protein sequence ID" value="MFC3034531.1"/>
    <property type="molecule type" value="Genomic_DNA"/>
</dbReference>
<comment type="caution">
    <text evidence="1">The sequence shown here is derived from an EMBL/GenBank/DDBJ whole genome shotgun (WGS) entry which is preliminary data.</text>
</comment>
<protein>
    <recommendedName>
        <fullName evidence="3">Transposase</fullName>
    </recommendedName>
</protein>
<dbReference type="RefSeq" id="WP_377127985.1">
    <property type="nucleotide sequence ID" value="NZ_JBHRSD010000040.1"/>
</dbReference>
<proteinExistence type="predicted"/>
<evidence type="ECO:0000313" key="2">
    <source>
        <dbReference type="Proteomes" id="UP001595453"/>
    </source>
</evidence>
<accession>A0ABV7CPS6</accession>
<keyword evidence="2" id="KW-1185">Reference proteome</keyword>
<organism evidence="1 2">
    <name type="scientific">Pseudoalteromonas fenneropenaei</name>
    <dbReference type="NCBI Taxonomy" id="1737459"/>
    <lineage>
        <taxon>Bacteria</taxon>
        <taxon>Pseudomonadati</taxon>
        <taxon>Pseudomonadota</taxon>
        <taxon>Gammaproteobacteria</taxon>
        <taxon>Alteromonadales</taxon>
        <taxon>Pseudoalteromonadaceae</taxon>
        <taxon>Pseudoalteromonas</taxon>
    </lineage>
</organism>
<gene>
    <name evidence="1" type="ORF">ACFOEE_18665</name>
</gene>
<evidence type="ECO:0000313" key="1">
    <source>
        <dbReference type="EMBL" id="MFC3034531.1"/>
    </source>
</evidence>
<name>A0ABV7CPS6_9GAMM</name>
<reference evidence="2" key="1">
    <citation type="journal article" date="2019" name="Int. J. Syst. Evol. Microbiol.">
        <title>The Global Catalogue of Microorganisms (GCM) 10K type strain sequencing project: providing services to taxonomists for standard genome sequencing and annotation.</title>
        <authorList>
            <consortium name="The Broad Institute Genomics Platform"/>
            <consortium name="The Broad Institute Genome Sequencing Center for Infectious Disease"/>
            <person name="Wu L."/>
            <person name="Ma J."/>
        </authorList>
    </citation>
    <scope>NUCLEOTIDE SEQUENCE [LARGE SCALE GENOMIC DNA]</scope>
    <source>
        <strain evidence="2">KCTC 42730</strain>
    </source>
</reference>
<evidence type="ECO:0008006" key="3">
    <source>
        <dbReference type="Google" id="ProtNLM"/>
    </source>
</evidence>
<sequence>MLNGAGACCDTHAHLVTTAPVKKPINWLSLLNRIGQLLALGHAVRTK</sequence>